<dbReference type="SUPFAM" id="SSF53901">
    <property type="entry name" value="Thiolase-like"/>
    <property type="match status" value="1"/>
</dbReference>
<evidence type="ECO:0000313" key="8">
    <source>
        <dbReference type="Proteomes" id="UP000001812"/>
    </source>
</evidence>
<proteinExistence type="predicted"/>
<dbReference type="InterPro" id="IPR018201">
    <property type="entry name" value="Ketoacyl_synth_AS"/>
</dbReference>
<dbReference type="Pfam" id="PF00550">
    <property type="entry name" value="PP-binding"/>
    <property type="match status" value="1"/>
</dbReference>
<dbReference type="InterPro" id="IPR020806">
    <property type="entry name" value="PKS_PP-bd"/>
</dbReference>
<dbReference type="InterPro" id="IPR014030">
    <property type="entry name" value="Ketoacyl_synth_N"/>
</dbReference>
<evidence type="ECO:0000313" key="7">
    <source>
        <dbReference type="EMBL" id="EET03081.1"/>
    </source>
</evidence>
<dbReference type="InterPro" id="IPR020841">
    <property type="entry name" value="PKS_Beta-ketoAc_synthase_dom"/>
</dbReference>
<keyword evidence="2" id="KW-0597">Phosphoprotein</keyword>
<dbReference type="Proteomes" id="UP000001812">
    <property type="component" value="Chromosome II"/>
</dbReference>
<feature type="domain" description="Ketosynthase family 3 (KS3)" evidence="6">
    <location>
        <begin position="20"/>
        <end position="443"/>
    </location>
</feature>
<evidence type="ECO:0000259" key="5">
    <source>
        <dbReference type="PROSITE" id="PS50075"/>
    </source>
</evidence>
<evidence type="ECO:0000256" key="2">
    <source>
        <dbReference type="ARBA" id="ARBA00022553"/>
    </source>
</evidence>
<dbReference type="Gene3D" id="1.10.1200.10">
    <property type="entry name" value="ACP-like"/>
    <property type="match status" value="1"/>
</dbReference>
<dbReference type="GO" id="GO:0071770">
    <property type="term" value="P:DIM/DIP cell wall layer assembly"/>
    <property type="evidence" value="ECO:0007669"/>
    <property type="project" value="TreeGrafter"/>
</dbReference>
<accession>A0A0E1VSW9</accession>
<dbReference type="Pfam" id="PF02801">
    <property type="entry name" value="Ketoacyl-synt_C"/>
    <property type="match status" value="1"/>
</dbReference>
<dbReference type="SUPFAM" id="SSF47336">
    <property type="entry name" value="ACP-like"/>
    <property type="match status" value="1"/>
</dbReference>
<dbReference type="EMBL" id="CM000833">
    <property type="protein sequence ID" value="EET03081.1"/>
    <property type="molecule type" value="Genomic_DNA"/>
</dbReference>
<evidence type="ECO:0000256" key="3">
    <source>
        <dbReference type="ARBA" id="ARBA00022679"/>
    </source>
</evidence>
<keyword evidence="1" id="KW-0596">Phosphopantetheine</keyword>
<feature type="compositionally biased region" description="Low complexity" evidence="4">
    <location>
        <begin position="698"/>
        <end position="710"/>
    </location>
</feature>
<dbReference type="PROSITE" id="PS00606">
    <property type="entry name" value="KS3_1"/>
    <property type="match status" value="1"/>
</dbReference>
<reference evidence="8" key="1">
    <citation type="submission" date="2007-08" db="EMBL/GenBank/DDBJ databases">
        <title>Annotation of Burkholderia pseudomallei 1710a.</title>
        <authorList>
            <person name="Harkins D.M."/>
            <person name="DeShazer D."/>
            <person name="Woods D.E."/>
            <person name="Brinkac L.M."/>
            <person name="Brown K.A."/>
            <person name="Hung G.C."/>
            <person name="Tuanyok A."/>
            <person name="Zhang B."/>
            <person name="Nierman W.C."/>
        </authorList>
    </citation>
    <scope>NUCLEOTIDE SEQUENCE [LARGE SCALE GENOMIC DNA]</scope>
    <source>
        <strain evidence="8">1710a</strain>
    </source>
</reference>
<feature type="domain" description="Carrier" evidence="5">
    <location>
        <begin position="722"/>
        <end position="797"/>
    </location>
</feature>
<dbReference type="InterPro" id="IPR009081">
    <property type="entry name" value="PP-bd_ACP"/>
</dbReference>
<dbReference type="HOGENOM" id="CLU_000022_16_6_4"/>
<dbReference type="Pfam" id="PF22621">
    <property type="entry name" value="CurL-like_PKS_C"/>
    <property type="match status" value="1"/>
</dbReference>
<dbReference type="InterPro" id="IPR036736">
    <property type="entry name" value="ACP-like_sf"/>
</dbReference>
<feature type="compositionally biased region" description="Basic and acidic residues" evidence="4">
    <location>
        <begin position="682"/>
        <end position="697"/>
    </location>
</feature>
<dbReference type="PROSITE" id="PS52004">
    <property type="entry name" value="KS3_2"/>
    <property type="match status" value="1"/>
</dbReference>
<dbReference type="SMART" id="SM00823">
    <property type="entry name" value="PKS_PP"/>
    <property type="match status" value="1"/>
</dbReference>
<dbReference type="Gene3D" id="3.40.47.10">
    <property type="match status" value="1"/>
</dbReference>
<dbReference type="InterPro" id="IPR016039">
    <property type="entry name" value="Thiolase-like"/>
</dbReference>
<dbReference type="GO" id="GO:0004315">
    <property type="term" value="F:3-oxoacyl-[acyl-carrier-protein] synthase activity"/>
    <property type="evidence" value="ECO:0007669"/>
    <property type="project" value="InterPro"/>
</dbReference>
<reference evidence="7 8" key="2">
    <citation type="submission" date="2009-05" db="EMBL/GenBank/DDBJ databases">
        <authorList>
            <person name="Harkins D.M."/>
            <person name="DeShazer D."/>
            <person name="Woods D.E."/>
            <person name="Brinkac L.M."/>
            <person name="Brown K.A."/>
            <person name="Hung G.C."/>
            <person name="Tuanyok A."/>
            <person name="Zhang B."/>
            <person name="Nierman W.C."/>
        </authorList>
    </citation>
    <scope>NUCLEOTIDE SEQUENCE [LARGE SCALE GENOMIC DNA]</scope>
    <source>
        <strain evidence="7 8">1710a</strain>
    </source>
</reference>
<dbReference type="GO" id="GO:0005886">
    <property type="term" value="C:plasma membrane"/>
    <property type="evidence" value="ECO:0007669"/>
    <property type="project" value="TreeGrafter"/>
</dbReference>
<dbReference type="GO" id="GO:0005737">
    <property type="term" value="C:cytoplasm"/>
    <property type="evidence" value="ECO:0007669"/>
    <property type="project" value="TreeGrafter"/>
</dbReference>
<dbReference type="PANTHER" id="PTHR43775:SF37">
    <property type="entry name" value="SI:DKEY-61P9.11"/>
    <property type="match status" value="1"/>
</dbReference>
<protein>
    <submittedName>
        <fullName evidence="7">Polyketide synthase, type I</fullName>
    </submittedName>
</protein>
<organism evidence="7 8">
    <name type="scientific">Burkholderia pseudomallei 1710a</name>
    <dbReference type="NCBI Taxonomy" id="320371"/>
    <lineage>
        <taxon>Bacteria</taxon>
        <taxon>Pseudomonadati</taxon>
        <taxon>Pseudomonadota</taxon>
        <taxon>Betaproteobacteria</taxon>
        <taxon>Burkholderiales</taxon>
        <taxon>Burkholderiaceae</taxon>
        <taxon>Burkholderia</taxon>
        <taxon>pseudomallei group</taxon>
    </lineage>
</organism>
<sequence>MTQSHSDTGAHAAGAPEAGPMDIAIVGLSARVPGAGDADALWSLLMSGGDGLTTFEPHALTAELAQLTDVERARYVARRGVLDGIEAFDAGFFNLSAAEATLLDPQHRVLMELVWEALEDAGAADCAGRRVGVFTTSGLSHYLIKHLLPDPSIGERHGQLQLLMLNDKDFLATRIAYFLNVHGPAVNVQTGCSSSLVALHYACLSLLRRDCEMAVVGGVSIALPQQSGYVFSENMIGSRDGFCRAFDSDASGTVRGNGACAVVLRPLADALANRDPVWAVIKGTALNNDGRDKVGFTAPSPKWQADVIDAVYRRSGVAPDDVDFVEAHGTGTPLGDPIEARALNQVFAGARRPRYLGALKTQIGHLDTAAGLAGLIKLCMSLRNGVIPPTAHFRTLNPRISFDDSRFTINTEPVAWPRRDAPRYAALSSFGIGGTNAHVVVADGPADARQAGAPCDERASSAQRGPHLIVVSAKSAASLAALTRAYADAIAALDDAALADFAYSTRVGRRGFEHRLAVCADDRESAVARLRAARARFSAKPIAGVSVAAADAHAVAAQLGVTPPDGASRAIDAIAARLAEWGIAIDAGSAVRLGAAGGRLHVAAPGAPSETIDAATPGTIGCYLQAALWCAGVAVDFSREAAREAAGAVAGEIGGEAGEKARAPARRRIRIPTYRFDRRRHWIDAPGERRGDGRDSGPGDAAAPEAAASDARPRKPPAEQPTSLVALEAVLLSHWRSLLGLPTLRSTDNVFEQGADSLTVAQFVAQLSAERALPVHVVDCYSEPSVGGQARLVGARIGLGGRAAAAAQASAPAPEVERFDNL</sequence>
<dbReference type="CDD" id="cd00833">
    <property type="entry name" value="PKS"/>
    <property type="match status" value="1"/>
</dbReference>
<evidence type="ECO:0000256" key="1">
    <source>
        <dbReference type="ARBA" id="ARBA00022450"/>
    </source>
</evidence>
<dbReference type="GO" id="GO:0006633">
    <property type="term" value="P:fatty acid biosynthetic process"/>
    <property type="evidence" value="ECO:0007669"/>
    <property type="project" value="InterPro"/>
</dbReference>
<dbReference type="AlphaFoldDB" id="A0A0E1VSW9"/>
<dbReference type="SMART" id="SM00825">
    <property type="entry name" value="PKS_KS"/>
    <property type="match status" value="1"/>
</dbReference>
<dbReference type="RefSeq" id="WP_004528406.1">
    <property type="nucleotide sequence ID" value="NZ_CM000833.1"/>
</dbReference>
<keyword evidence="3" id="KW-0808">Transferase</keyword>
<evidence type="ECO:0000256" key="4">
    <source>
        <dbReference type="SAM" id="MobiDB-lite"/>
    </source>
</evidence>
<evidence type="ECO:0000259" key="6">
    <source>
        <dbReference type="PROSITE" id="PS52004"/>
    </source>
</evidence>
<feature type="region of interest" description="Disordered" evidence="4">
    <location>
        <begin position="682"/>
        <end position="720"/>
    </location>
</feature>
<dbReference type="GO" id="GO:0004312">
    <property type="term" value="F:fatty acid synthase activity"/>
    <property type="evidence" value="ECO:0007669"/>
    <property type="project" value="TreeGrafter"/>
</dbReference>
<dbReference type="PANTHER" id="PTHR43775">
    <property type="entry name" value="FATTY ACID SYNTHASE"/>
    <property type="match status" value="1"/>
</dbReference>
<name>A0A0E1VSW9_BURPE</name>
<dbReference type="Gene3D" id="3.30.70.3290">
    <property type="match status" value="1"/>
</dbReference>
<gene>
    <name evidence="7" type="ORF">BURPS1710A_A0728</name>
</gene>
<dbReference type="GO" id="GO:0031177">
    <property type="term" value="F:phosphopantetheine binding"/>
    <property type="evidence" value="ECO:0007669"/>
    <property type="project" value="InterPro"/>
</dbReference>
<dbReference type="Pfam" id="PF00109">
    <property type="entry name" value="ketoacyl-synt"/>
    <property type="match status" value="1"/>
</dbReference>
<dbReference type="InterPro" id="IPR050091">
    <property type="entry name" value="PKS_NRPS_Biosynth_Enz"/>
</dbReference>
<dbReference type="PROSITE" id="PS50075">
    <property type="entry name" value="CARRIER"/>
    <property type="match status" value="1"/>
</dbReference>
<dbReference type="InterPro" id="IPR014031">
    <property type="entry name" value="Ketoacyl_synth_C"/>
</dbReference>